<name>A0A843YW08_LEUME</name>
<dbReference type="GO" id="GO:0005524">
    <property type="term" value="F:ATP binding"/>
    <property type="evidence" value="ECO:0007669"/>
    <property type="project" value="UniProtKB-KW"/>
</dbReference>
<dbReference type="PANTHER" id="PTHR41299:SF1">
    <property type="entry name" value="THIAMINE PYROPHOSPHOKINASE"/>
    <property type="match status" value="1"/>
</dbReference>
<evidence type="ECO:0000259" key="6">
    <source>
        <dbReference type="SMART" id="SM00983"/>
    </source>
</evidence>
<accession>A0A843YW08</accession>
<dbReference type="PANTHER" id="PTHR41299">
    <property type="entry name" value="THIAMINE PYROPHOSPHOKINASE"/>
    <property type="match status" value="1"/>
</dbReference>
<organism evidence="7 8">
    <name type="scientific">Leuconostoc mesenteroides</name>
    <dbReference type="NCBI Taxonomy" id="1245"/>
    <lineage>
        <taxon>Bacteria</taxon>
        <taxon>Bacillati</taxon>
        <taxon>Bacillota</taxon>
        <taxon>Bacilli</taxon>
        <taxon>Lactobacillales</taxon>
        <taxon>Lactobacillaceae</taxon>
        <taxon>Leuconostoc</taxon>
    </lineage>
</organism>
<dbReference type="RefSeq" id="WP_134086846.1">
    <property type="nucleotide sequence ID" value="NZ_CP133477.1"/>
</dbReference>
<reference evidence="7 8" key="1">
    <citation type="submission" date="2019-10" db="EMBL/GenBank/DDBJ databases">
        <title>WGS of Leuconostoc mesenteroides.</title>
        <authorList>
            <person name="Melo Bolivar J."/>
            <person name="Marino-Ramirez L."/>
            <person name="Villamil Diaz L.M."/>
        </authorList>
    </citation>
    <scope>NUCLEOTIDE SEQUENCE [LARGE SCALE GENOMIC DNA]</scope>
    <source>
        <strain evidence="7 8">M11</strain>
    </source>
</reference>
<evidence type="ECO:0000256" key="2">
    <source>
        <dbReference type="ARBA" id="ARBA00022741"/>
    </source>
</evidence>
<evidence type="ECO:0000256" key="4">
    <source>
        <dbReference type="ARBA" id="ARBA00022840"/>
    </source>
</evidence>
<evidence type="ECO:0000256" key="1">
    <source>
        <dbReference type="ARBA" id="ARBA00022679"/>
    </source>
</evidence>
<evidence type="ECO:0000313" key="8">
    <source>
        <dbReference type="Proteomes" id="UP000469952"/>
    </source>
</evidence>
<dbReference type="InterPro" id="IPR036759">
    <property type="entry name" value="TPK_catalytic_sf"/>
</dbReference>
<dbReference type="InterPro" id="IPR006282">
    <property type="entry name" value="Thi_PPkinase"/>
</dbReference>
<feature type="domain" description="Thiamin pyrophosphokinase thiamin-binding" evidence="6">
    <location>
        <begin position="143"/>
        <end position="206"/>
    </location>
</feature>
<comment type="caution">
    <text evidence="7">The sequence shown here is derived from an EMBL/GenBank/DDBJ whole genome shotgun (WGS) entry which is preliminary data.</text>
</comment>
<keyword evidence="4" id="KW-0067">ATP-binding</keyword>
<dbReference type="Gene3D" id="3.40.50.10240">
    <property type="entry name" value="Thiamin pyrophosphokinase, catalytic domain"/>
    <property type="match status" value="1"/>
</dbReference>
<protein>
    <recommendedName>
        <fullName evidence="5">Thiamine diphosphokinase</fullName>
        <ecNumber evidence="5">2.7.6.2</ecNumber>
    </recommendedName>
</protein>
<dbReference type="InterPro" id="IPR053149">
    <property type="entry name" value="TPK"/>
</dbReference>
<dbReference type="SMART" id="SM00983">
    <property type="entry name" value="TPK_B1_binding"/>
    <property type="match status" value="1"/>
</dbReference>
<dbReference type="SUPFAM" id="SSF63999">
    <property type="entry name" value="Thiamin pyrophosphokinase, catalytic domain"/>
    <property type="match status" value="1"/>
</dbReference>
<dbReference type="GO" id="GO:0030975">
    <property type="term" value="F:thiamine binding"/>
    <property type="evidence" value="ECO:0007669"/>
    <property type="project" value="InterPro"/>
</dbReference>
<evidence type="ECO:0000256" key="5">
    <source>
        <dbReference type="NCBIfam" id="TIGR01378"/>
    </source>
</evidence>
<dbReference type="InterPro" id="IPR007373">
    <property type="entry name" value="Thiamin_PyroPKinase_B1-bd"/>
</dbReference>
<dbReference type="Pfam" id="PF04263">
    <property type="entry name" value="TPK_catalytic"/>
    <property type="match status" value="1"/>
</dbReference>
<dbReference type="EMBL" id="WIPA01000004">
    <property type="protein sequence ID" value="MQR26407.1"/>
    <property type="molecule type" value="Genomic_DNA"/>
</dbReference>
<evidence type="ECO:0000313" key="7">
    <source>
        <dbReference type="EMBL" id="MQR26407.1"/>
    </source>
</evidence>
<sequence>MRINILAGGPTKLWPKNLFQEQGMWIGADRGAWYLYQKNIPMIMAVGDFDSLTDFELTTIQNHLAAQKIIHVKAEKDETDTELALMYAQDKNPDIIKVFGATGARIDHMLSNLWLMADEKFESIVEKTNFIDNANIVSYVTPGLSEIAKYPNSKYLGFMPLNDVENFKIIDAKYPLTLTKNKYKMWSSNEFISNSVHVSFDTGIIMITQSVDGEKQHGS</sequence>
<dbReference type="EC" id="2.7.6.2" evidence="5"/>
<dbReference type="CDD" id="cd07995">
    <property type="entry name" value="TPK"/>
    <property type="match status" value="1"/>
</dbReference>
<dbReference type="GO" id="GO:0016301">
    <property type="term" value="F:kinase activity"/>
    <property type="evidence" value="ECO:0007669"/>
    <property type="project" value="UniProtKB-KW"/>
</dbReference>
<dbReference type="AlphaFoldDB" id="A0A843YW08"/>
<dbReference type="GO" id="GO:0009229">
    <property type="term" value="P:thiamine diphosphate biosynthetic process"/>
    <property type="evidence" value="ECO:0007669"/>
    <property type="project" value="InterPro"/>
</dbReference>
<keyword evidence="2" id="KW-0547">Nucleotide-binding</keyword>
<evidence type="ECO:0000256" key="3">
    <source>
        <dbReference type="ARBA" id="ARBA00022777"/>
    </source>
</evidence>
<gene>
    <name evidence="7" type="ORF">GFV13_03755</name>
</gene>
<dbReference type="Proteomes" id="UP000469952">
    <property type="component" value="Unassembled WGS sequence"/>
</dbReference>
<dbReference type="GO" id="GO:0006772">
    <property type="term" value="P:thiamine metabolic process"/>
    <property type="evidence" value="ECO:0007669"/>
    <property type="project" value="UniProtKB-UniRule"/>
</dbReference>
<keyword evidence="1 7" id="KW-0808">Transferase</keyword>
<proteinExistence type="predicted"/>
<keyword evidence="3 7" id="KW-0418">Kinase</keyword>
<dbReference type="InterPro" id="IPR007371">
    <property type="entry name" value="TPK_catalytic"/>
</dbReference>
<dbReference type="GO" id="GO:0004788">
    <property type="term" value="F:thiamine diphosphokinase activity"/>
    <property type="evidence" value="ECO:0007669"/>
    <property type="project" value="UniProtKB-UniRule"/>
</dbReference>
<dbReference type="Pfam" id="PF04265">
    <property type="entry name" value="TPK_B1_binding"/>
    <property type="match status" value="1"/>
</dbReference>
<dbReference type="NCBIfam" id="TIGR01378">
    <property type="entry name" value="thi_PPkinase"/>
    <property type="match status" value="1"/>
</dbReference>